<dbReference type="GO" id="GO:0005829">
    <property type="term" value="C:cytosol"/>
    <property type="evidence" value="ECO:0007669"/>
    <property type="project" value="TreeGrafter"/>
</dbReference>
<accession>A0AAD3E2Z2</accession>
<sequence length="365" mass="40312">EGQDIFEEVLEMLSYLTYYGTGISERLWALWPQIEAAVNEWAVDYWENILVPLDNYISKDTERFLSCAAPDYRTSLFGMVRGALTGEGYGERDVVPAAKLLEVVLQNCRGRVDAWVGPYLQLAVGKLQSATNRTLKDTLVLVVANALYYNATLALGVLAQMGCVGSFFSAWFAAIFATKKSGKPKHFRRQHDKKVCVLGLVSLLAVPEEALPAEVKAGLPQVQAGVMRLLLALKEQQAEAEELAKEEDDEEDDEEEEDGDIEDEEEDDDEVIRAARRGARDLLGDGDSEGEDSDDEFTDDEEVHTPIDPVDPYVFFADALSGLQQHMPARYQQLLSACDAGTQAALAGMMAYAAELRSKPQKETG</sequence>
<feature type="compositionally biased region" description="Acidic residues" evidence="4">
    <location>
        <begin position="284"/>
        <end position="302"/>
    </location>
</feature>
<dbReference type="GO" id="GO:0006606">
    <property type="term" value="P:protein import into nucleus"/>
    <property type="evidence" value="ECO:0007669"/>
    <property type="project" value="TreeGrafter"/>
</dbReference>
<organism evidence="5 6">
    <name type="scientific">Astrephomene gubernaculifera</name>
    <dbReference type="NCBI Taxonomy" id="47775"/>
    <lineage>
        <taxon>Eukaryota</taxon>
        <taxon>Viridiplantae</taxon>
        <taxon>Chlorophyta</taxon>
        <taxon>core chlorophytes</taxon>
        <taxon>Chlorophyceae</taxon>
        <taxon>CS clade</taxon>
        <taxon>Chlamydomonadales</taxon>
        <taxon>Astrephomenaceae</taxon>
        <taxon>Astrephomene</taxon>
    </lineage>
</organism>
<keyword evidence="3" id="KW-0813">Transport</keyword>
<proteinExistence type="predicted"/>
<evidence type="ECO:0000256" key="1">
    <source>
        <dbReference type="ARBA" id="ARBA00004496"/>
    </source>
</evidence>
<dbReference type="InterPro" id="IPR011989">
    <property type="entry name" value="ARM-like"/>
</dbReference>
<comment type="subcellular location">
    <subcellularLocation>
        <location evidence="1">Cytoplasm</location>
    </subcellularLocation>
</comment>
<dbReference type="EMBL" id="BMAR01000049">
    <property type="protein sequence ID" value="GFR51383.1"/>
    <property type="molecule type" value="Genomic_DNA"/>
</dbReference>
<dbReference type="Gene3D" id="1.25.10.10">
    <property type="entry name" value="Leucine-rich Repeat Variant"/>
    <property type="match status" value="1"/>
</dbReference>
<keyword evidence="3" id="KW-0653">Protein transport</keyword>
<comment type="caution">
    <text evidence="5">The sequence shown here is derived from an EMBL/GenBank/DDBJ whole genome shotgun (WGS) entry which is preliminary data.</text>
</comment>
<evidence type="ECO:0000256" key="4">
    <source>
        <dbReference type="SAM" id="MobiDB-lite"/>
    </source>
</evidence>
<dbReference type="InterPro" id="IPR016024">
    <property type="entry name" value="ARM-type_fold"/>
</dbReference>
<feature type="compositionally biased region" description="Acidic residues" evidence="4">
    <location>
        <begin position="239"/>
        <end position="270"/>
    </location>
</feature>
<gene>
    <name evidence="5" type="ORF">Agub_g13813</name>
</gene>
<feature type="region of interest" description="Disordered" evidence="4">
    <location>
        <begin position="239"/>
        <end position="308"/>
    </location>
</feature>
<dbReference type="PANTHER" id="PTHR10997:SF18">
    <property type="entry name" value="D-IMPORTIN 7_RANBP7"/>
    <property type="match status" value="1"/>
</dbReference>
<name>A0AAD3E2Z2_9CHLO</name>
<dbReference type="Proteomes" id="UP001054857">
    <property type="component" value="Unassembled WGS sequence"/>
</dbReference>
<evidence type="ECO:0000313" key="6">
    <source>
        <dbReference type="Proteomes" id="UP001054857"/>
    </source>
</evidence>
<reference evidence="5 6" key="1">
    <citation type="journal article" date="2021" name="Sci. Rep.">
        <title>Genome sequencing of the multicellular alga Astrephomene provides insights into convergent evolution of germ-soma differentiation.</title>
        <authorList>
            <person name="Yamashita S."/>
            <person name="Yamamoto K."/>
            <person name="Matsuzaki R."/>
            <person name="Suzuki S."/>
            <person name="Yamaguchi H."/>
            <person name="Hirooka S."/>
            <person name="Minakuchi Y."/>
            <person name="Miyagishima S."/>
            <person name="Kawachi M."/>
            <person name="Toyoda A."/>
            <person name="Nozaki H."/>
        </authorList>
    </citation>
    <scope>NUCLEOTIDE SEQUENCE [LARGE SCALE GENOMIC DNA]</scope>
    <source>
        <strain evidence="5 6">NIES-4017</strain>
    </source>
</reference>
<protein>
    <submittedName>
        <fullName evidence="5">Uncharacterized protein</fullName>
    </submittedName>
</protein>
<keyword evidence="6" id="KW-1185">Reference proteome</keyword>
<feature type="non-terminal residue" evidence="5">
    <location>
        <position position="1"/>
    </location>
</feature>
<dbReference type="SUPFAM" id="SSF48371">
    <property type="entry name" value="ARM repeat"/>
    <property type="match status" value="1"/>
</dbReference>
<keyword evidence="2" id="KW-0963">Cytoplasm</keyword>
<evidence type="ECO:0000256" key="2">
    <source>
        <dbReference type="ARBA" id="ARBA00022490"/>
    </source>
</evidence>
<dbReference type="AlphaFoldDB" id="A0AAD3E2Z2"/>
<dbReference type="GO" id="GO:0005635">
    <property type="term" value="C:nuclear envelope"/>
    <property type="evidence" value="ECO:0007669"/>
    <property type="project" value="TreeGrafter"/>
</dbReference>
<evidence type="ECO:0000313" key="5">
    <source>
        <dbReference type="EMBL" id="GFR51383.1"/>
    </source>
</evidence>
<evidence type="ECO:0000256" key="3">
    <source>
        <dbReference type="ARBA" id="ARBA00022927"/>
    </source>
</evidence>
<dbReference type="PANTHER" id="PTHR10997">
    <property type="entry name" value="IMPORTIN-7, 8, 11"/>
    <property type="match status" value="1"/>
</dbReference>
<feature type="non-terminal residue" evidence="5">
    <location>
        <position position="365"/>
    </location>
</feature>